<dbReference type="NCBIfam" id="TIGR00835">
    <property type="entry name" value="agcS"/>
    <property type="match status" value="1"/>
</dbReference>
<dbReference type="Pfam" id="PF01235">
    <property type="entry name" value="Na_Ala_symp"/>
    <property type="match status" value="1"/>
</dbReference>
<evidence type="ECO:0000313" key="10">
    <source>
        <dbReference type="EMBL" id="SFS96016.1"/>
    </source>
</evidence>
<proteinExistence type="inferred from homology"/>
<feature type="transmembrane region" description="Helical" evidence="8">
    <location>
        <begin position="354"/>
        <end position="376"/>
    </location>
</feature>
<accession>A0A1I6U3H3</accession>
<dbReference type="GO" id="GO:0005886">
    <property type="term" value="C:plasma membrane"/>
    <property type="evidence" value="ECO:0007669"/>
    <property type="project" value="UniProtKB-SubCell"/>
</dbReference>
<reference evidence="11" key="1">
    <citation type="submission" date="2016-10" db="EMBL/GenBank/DDBJ databases">
        <authorList>
            <person name="Varghese N."/>
            <person name="Submissions S."/>
        </authorList>
    </citation>
    <scope>NUCLEOTIDE SEQUENCE [LARGE SCALE GENOMIC DNA]</scope>
    <source>
        <strain evidence="11">DSM 26894</strain>
    </source>
</reference>
<evidence type="ECO:0000256" key="4">
    <source>
        <dbReference type="ARBA" id="ARBA00022475"/>
    </source>
</evidence>
<feature type="transmembrane region" description="Helical" evidence="8">
    <location>
        <begin position="414"/>
        <end position="437"/>
    </location>
</feature>
<evidence type="ECO:0000256" key="6">
    <source>
        <dbReference type="ARBA" id="ARBA00022989"/>
    </source>
</evidence>
<dbReference type="Gene3D" id="1.20.1740.10">
    <property type="entry name" value="Amino acid/polyamine transporter I"/>
    <property type="match status" value="1"/>
</dbReference>
<name>A0A1I6U3H3_9RHOB</name>
<dbReference type="EMBL" id="FOZW01000007">
    <property type="protein sequence ID" value="SFS96016.1"/>
    <property type="molecule type" value="Genomic_DNA"/>
</dbReference>
<dbReference type="PANTHER" id="PTHR30330:SF3">
    <property type="entry name" value="TRANSCRIPTIONAL REGULATOR, LRP FAMILY"/>
    <property type="match status" value="1"/>
</dbReference>
<evidence type="ECO:0000256" key="5">
    <source>
        <dbReference type="ARBA" id="ARBA00022692"/>
    </source>
</evidence>
<feature type="transmembrane region" description="Helical" evidence="8">
    <location>
        <begin position="233"/>
        <end position="252"/>
    </location>
</feature>
<keyword evidence="9" id="KW-0732">Signal</keyword>
<evidence type="ECO:0000256" key="8">
    <source>
        <dbReference type="RuleBase" id="RU363064"/>
    </source>
</evidence>
<keyword evidence="8" id="KW-0769">Symport</keyword>
<keyword evidence="8" id="KW-0997">Cell inner membrane</keyword>
<keyword evidence="6 8" id="KW-1133">Transmembrane helix</keyword>
<keyword evidence="5 8" id="KW-0812">Transmembrane</keyword>
<sequence>MKPIQFATRAALPALGTALAALPAQAQEAAHSVDEKINEVVGSVTGPFVNFIFAPFPGTSFPWIVLWLVVAATIFTLYFAFVQFRAFPHSIALVSGKYSDPNDAGEVSHFQALATALSGTVGLGNIAGVAVAVSIGGPGATFWMILAGLMGMASKFTECTLGVKYRNEYPDGTVSGGPMYYLKKGMAERGFAGLGSVLAIIFSIFCVLGSLGGGNMFQANQAHAQLANIIGDYPGWITGVIFAAIVFAVIIGGLKSIAQVTEKVVPFMGVLYVGTALIIIFMNFDKIGWAFGQIFDGAFTGLGVAGGLVGALIQGFKRAAFSNEAGVGSAAIAHSAVRTKEPITEGFVSLLEPFIDTVVICTMTALVIVITGVLQIDPETGQYIWNADLGRVETVGDVSGVALTSAAFGSAISWFPYVLALAVILFAFSTMISWSYYGLKAWTYMFGEGKFQELSFKILFCIFVVIGAAMNLGPVIDFSDAAIFAMALINIIGLYFLMPIVKAELNSYQSRLKSGEIKRYA</sequence>
<dbReference type="RefSeq" id="WP_092425778.1">
    <property type="nucleotide sequence ID" value="NZ_FNCL01000007.1"/>
</dbReference>
<keyword evidence="11" id="KW-1185">Reference proteome</keyword>
<keyword evidence="3 8" id="KW-0813">Transport</keyword>
<evidence type="ECO:0000256" key="3">
    <source>
        <dbReference type="ARBA" id="ARBA00022448"/>
    </source>
</evidence>
<dbReference type="PRINTS" id="PR00175">
    <property type="entry name" value="NAALASMPORT"/>
</dbReference>
<keyword evidence="7 8" id="KW-0472">Membrane</keyword>
<evidence type="ECO:0000256" key="9">
    <source>
        <dbReference type="SAM" id="SignalP"/>
    </source>
</evidence>
<evidence type="ECO:0000256" key="7">
    <source>
        <dbReference type="ARBA" id="ARBA00023136"/>
    </source>
</evidence>
<feature type="transmembrane region" description="Helical" evidence="8">
    <location>
        <begin position="191"/>
        <end position="213"/>
    </location>
</feature>
<gene>
    <name evidence="10" type="ORF">SAMN04488050_107122</name>
</gene>
<feature type="transmembrane region" description="Helical" evidence="8">
    <location>
        <begin position="61"/>
        <end position="81"/>
    </location>
</feature>
<feature type="transmembrane region" description="Helical" evidence="8">
    <location>
        <begin position="264"/>
        <end position="284"/>
    </location>
</feature>
<feature type="transmembrane region" description="Helical" evidence="8">
    <location>
        <begin position="290"/>
        <end position="313"/>
    </location>
</feature>
<dbReference type="PANTHER" id="PTHR30330">
    <property type="entry name" value="AGSS FAMILY TRANSPORTER, SODIUM-ALANINE"/>
    <property type="match status" value="1"/>
</dbReference>
<dbReference type="STRING" id="311180.SAMN04488050_107122"/>
<comment type="subcellular location">
    <subcellularLocation>
        <location evidence="8">Cell inner membrane</location>
        <topology evidence="8">Multi-pass membrane protein</topology>
    </subcellularLocation>
    <subcellularLocation>
        <location evidence="1">Cell membrane</location>
        <topology evidence="1">Multi-pass membrane protein</topology>
    </subcellularLocation>
</comment>
<dbReference type="OrthoDB" id="9806926at2"/>
<evidence type="ECO:0000256" key="1">
    <source>
        <dbReference type="ARBA" id="ARBA00004651"/>
    </source>
</evidence>
<keyword evidence="4" id="KW-1003">Cell membrane</keyword>
<dbReference type="InterPro" id="IPR001463">
    <property type="entry name" value="Na/Ala_symport"/>
</dbReference>
<comment type="similarity">
    <text evidence="2 8">Belongs to the alanine or glycine:cation symporter (AGCS) (TC 2.A.25) family.</text>
</comment>
<feature type="transmembrane region" description="Helical" evidence="8">
    <location>
        <begin position="458"/>
        <end position="476"/>
    </location>
</feature>
<feature type="signal peptide" evidence="9">
    <location>
        <begin position="1"/>
        <end position="26"/>
    </location>
</feature>
<dbReference type="AlphaFoldDB" id="A0A1I6U3H3"/>
<evidence type="ECO:0000313" key="11">
    <source>
        <dbReference type="Proteomes" id="UP000199392"/>
    </source>
</evidence>
<evidence type="ECO:0000256" key="2">
    <source>
        <dbReference type="ARBA" id="ARBA00009261"/>
    </source>
</evidence>
<feature type="transmembrane region" description="Helical" evidence="8">
    <location>
        <begin position="482"/>
        <end position="501"/>
    </location>
</feature>
<feature type="chain" id="PRO_5011448151" evidence="9">
    <location>
        <begin position="27"/>
        <end position="521"/>
    </location>
</feature>
<dbReference type="Proteomes" id="UP000199392">
    <property type="component" value="Unassembled WGS sequence"/>
</dbReference>
<dbReference type="GO" id="GO:0005283">
    <property type="term" value="F:amino acid:sodium symporter activity"/>
    <property type="evidence" value="ECO:0007669"/>
    <property type="project" value="InterPro"/>
</dbReference>
<organism evidence="10 11">
    <name type="scientific">Alloyangia pacifica</name>
    <dbReference type="NCBI Taxonomy" id="311180"/>
    <lineage>
        <taxon>Bacteria</taxon>
        <taxon>Pseudomonadati</taxon>
        <taxon>Pseudomonadota</taxon>
        <taxon>Alphaproteobacteria</taxon>
        <taxon>Rhodobacterales</taxon>
        <taxon>Roseobacteraceae</taxon>
        <taxon>Alloyangia</taxon>
    </lineage>
</organism>
<protein>
    <submittedName>
        <fullName evidence="10">Alanine or glycine:cation symporter, AGCS family</fullName>
    </submittedName>
</protein>